<dbReference type="GO" id="GO:0008899">
    <property type="term" value="F:homoserine O-succinyltransferase activity"/>
    <property type="evidence" value="ECO:0007669"/>
    <property type="project" value="UniProtKB-UniRule"/>
</dbReference>
<evidence type="ECO:0000256" key="2">
    <source>
        <dbReference type="ARBA" id="ARBA00022605"/>
    </source>
</evidence>
<comment type="caution">
    <text evidence="7">Lacks conserved residue(s) required for the propagation of feature annotation.</text>
</comment>
<dbReference type="InterPro" id="IPR029062">
    <property type="entry name" value="Class_I_gatase-like"/>
</dbReference>
<dbReference type="HAMAP" id="MF_00295">
    <property type="entry name" value="MetA_acyltransf"/>
    <property type="match status" value="1"/>
</dbReference>
<comment type="pathway">
    <text evidence="7">Amino-acid biosynthesis; L-methionine biosynthesis via de novo pathway; O-acetyl-L-homoserine from L-homoserine: step 1/1.</text>
</comment>
<comment type="catalytic activity">
    <reaction evidence="6 7">
        <text>L-homoserine + acetyl-CoA = O-acetyl-L-homoserine + CoA</text>
        <dbReference type="Rhea" id="RHEA:13701"/>
        <dbReference type="ChEBI" id="CHEBI:57287"/>
        <dbReference type="ChEBI" id="CHEBI:57288"/>
        <dbReference type="ChEBI" id="CHEBI:57476"/>
        <dbReference type="ChEBI" id="CHEBI:57716"/>
        <dbReference type="EC" id="2.3.1.31"/>
    </reaction>
</comment>
<dbReference type="EMBL" id="JRNT01000024">
    <property type="protein sequence ID" value="KGF46928.1"/>
    <property type="molecule type" value="Genomic_DNA"/>
</dbReference>
<proteinExistence type="inferred from homology"/>
<dbReference type="PANTHER" id="PTHR20919">
    <property type="entry name" value="HOMOSERINE O-SUCCINYLTRANSFERASE"/>
    <property type="match status" value="1"/>
</dbReference>
<comment type="similarity">
    <text evidence="7">Belongs to the MetA family.</text>
</comment>
<keyword evidence="1 7" id="KW-0963">Cytoplasm</keyword>
<keyword evidence="4 7" id="KW-0486">Methionine biosynthesis</keyword>
<evidence type="ECO:0000313" key="9">
    <source>
        <dbReference type="EMBL" id="KGF46928.1"/>
    </source>
</evidence>
<gene>
    <name evidence="7" type="primary">metAA</name>
    <name evidence="9" type="ORF">HMPREF0872_06740</name>
</gene>
<keyword evidence="2 7" id="KW-0028">Amino-acid biosynthesis</keyword>
<keyword evidence="10" id="KW-1185">Reference proteome</keyword>
<feature type="binding site" evidence="7">
    <location>
        <position position="192"/>
    </location>
    <ligand>
        <name>substrate</name>
    </ligand>
</feature>
<dbReference type="GO" id="GO:0005737">
    <property type="term" value="C:cytoplasm"/>
    <property type="evidence" value="ECO:0007669"/>
    <property type="project" value="UniProtKB-SubCell"/>
</dbReference>
<dbReference type="SUPFAM" id="SSF52317">
    <property type="entry name" value="Class I glutamine amidotransferase-like"/>
    <property type="match status" value="1"/>
</dbReference>
<keyword evidence="5 7" id="KW-0012">Acyltransferase</keyword>
<dbReference type="Pfam" id="PF04204">
    <property type="entry name" value="HTS"/>
    <property type="match status" value="1"/>
</dbReference>
<dbReference type="EC" id="2.3.1.31" evidence="7"/>
<keyword evidence="3 7" id="KW-0808">Transferase</keyword>
<dbReference type="PIRSF" id="PIRSF000450">
    <property type="entry name" value="H_ser_succinyltr"/>
    <property type="match status" value="1"/>
</dbReference>
<feature type="active site" description="Proton acceptor" evidence="7">
    <location>
        <position position="235"/>
    </location>
</feature>
<dbReference type="GO" id="GO:0004414">
    <property type="term" value="F:homoserine O-acetyltransferase activity"/>
    <property type="evidence" value="ECO:0007669"/>
    <property type="project" value="UniProtKB-EC"/>
</dbReference>
<evidence type="ECO:0000256" key="1">
    <source>
        <dbReference type="ARBA" id="ARBA00022490"/>
    </source>
</evidence>
<organism evidence="9 10">
    <name type="scientific">Veillonella montpellierensis DNF00314</name>
    <dbReference type="NCBI Taxonomy" id="1401067"/>
    <lineage>
        <taxon>Bacteria</taxon>
        <taxon>Bacillati</taxon>
        <taxon>Bacillota</taxon>
        <taxon>Negativicutes</taxon>
        <taxon>Veillonellales</taxon>
        <taxon>Veillonellaceae</taxon>
        <taxon>Veillonella</taxon>
    </lineage>
</organism>
<evidence type="ECO:0000256" key="6">
    <source>
        <dbReference type="ARBA" id="ARBA00049043"/>
    </source>
</evidence>
<comment type="caution">
    <text evidence="9">The sequence shown here is derived from an EMBL/GenBank/DDBJ whole genome shotgun (WGS) entry which is preliminary data.</text>
</comment>
<evidence type="ECO:0000256" key="5">
    <source>
        <dbReference type="ARBA" id="ARBA00023315"/>
    </source>
</evidence>
<feature type="site" description="Important for acyl-CoA specificity" evidence="7">
    <location>
        <position position="111"/>
    </location>
</feature>
<feature type="site" description="Important for substrate specificity" evidence="7">
    <location>
        <position position="192"/>
    </location>
</feature>
<dbReference type="Proteomes" id="UP000029628">
    <property type="component" value="Unassembled WGS sequence"/>
</dbReference>
<dbReference type="InterPro" id="IPR005697">
    <property type="entry name" value="HST_MetA"/>
</dbReference>
<evidence type="ECO:0000256" key="8">
    <source>
        <dbReference type="PIRSR" id="PIRSR000450-1"/>
    </source>
</evidence>
<accession>A0A096AII4</accession>
<comment type="function">
    <text evidence="7">Transfers an acetyl group from acetyl-CoA to L-homoserine, forming acetyl-L-homoserine.</text>
</comment>
<protein>
    <recommendedName>
        <fullName evidence="7">Homoserine O-acetyltransferase</fullName>
        <shortName evidence="7">HAT</shortName>
        <ecNumber evidence="7">2.3.1.31</ecNumber>
    </recommendedName>
    <alternativeName>
        <fullName evidence="7">Homoserine transacetylase</fullName>
        <shortName evidence="7">HTA</shortName>
    </alternativeName>
</protein>
<dbReference type="CDD" id="cd03131">
    <property type="entry name" value="GATase1_HTS"/>
    <property type="match status" value="1"/>
</dbReference>
<evidence type="ECO:0000313" key="10">
    <source>
        <dbReference type="Proteomes" id="UP000029628"/>
    </source>
</evidence>
<dbReference type="Gene3D" id="3.40.50.880">
    <property type="match status" value="1"/>
</dbReference>
<dbReference type="RefSeq" id="WP_038152905.1">
    <property type="nucleotide sequence ID" value="NZ_JRNT01000024.1"/>
</dbReference>
<sequence>MPVTVVKNLPAIEKLAQENIFVMDTIRAESQDIRPLNILVVNLMPTKEITETQLLRALSNTPLQLDVTFLHTASRTAKHVAESHLESFYRTFEEIKTKYFDGMIITGAPVELMDFEEVDYWQELSDIMNWSNSHVYSNLYICWGAQAAMYYHFGIHKKLLTSKLFGVFENEMYEDHPMLMRGMNEIFYMPHSRHTTVDMDEIQEHDELQVLAGSMETGAAIVRSLDNRHVFIFGHAEYDWNTLKLEYERDKALGLDIELPKNYYPDDDSTKRPIVRWKSTATILYTNWLNYYVYQETPFIANQIEKMKRIYVQR</sequence>
<dbReference type="AlphaFoldDB" id="A0A096AII4"/>
<evidence type="ECO:0000256" key="4">
    <source>
        <dbReference type="ARBA" id="ARBA00023167"/>
    </source>
</evidence>
<feature type="binding site" evidence="7">
    <location>
        <position position="163"/>
    </location>
    <ligand>
        <name>substrate</name>
    </ligand>
</feature>
<dbReference type="InterPro" id="IPR033752">
    <property type="entry name" value="MetA_family"/>
</dbReference>
<dbReference type="GO" id="GO:0019281">
    <property type="term" value="P:L-methionine biosynthetic process from homoserine via O-succinyl-L-homoserine and cystathionine"/>
    <property type="evidence" value="ECO:0007669"/>
    <property type="project" value="InterPro"/>
</dbReference>
<dbReference type="PANTHER" id="PTHR20919:SF0">
    <property type="entry name" value="HOMOSERINE O-SUCCINYLTRANSFERASE"/>
    <property type="match status" value="1"/>
</dbReference>
<name>A0A096AII4_9FIRM</name>
<feature type="active site" evidence="7">
    <location>
        <position position="237"/>
    </location>
</feature>
<comment type="subcellular location">
    <subcellularLocation>
        <location evidence="7">Cytoplasm</location>
    </subcellularLocation>
</comment>
<feature type="active site" description="Acyl-thioester intermediate" evidence="7 8">
    <location>
        <position position="142"/>
    </location>
</feature>
<feature type="binding site" evidence="7">
    <location>
        <position position="249"/>
    </location>
    <ligand>
        <name>substrate</name>
    </ligand>
</feature>
<dbReference type="UniPathway" id="UPA00051">
    <property type="reaction ID" value="UER00074"/>
</dbReference>
<evidence type="ECO:0000256" key="7">
    <source>
        <dbReference type="HAMAP-Rule" id="MF_00295"/>
    </source>
</evidence>
<dbReference type="NCBIfam" id="TIGR01001">
    <property type="entry name" value="metA"/>
    <property type="match status" value="1"/>
</dbReference>
<reference evidence="9 10" key="1">
    <citation type="submission" date="2014-07" db="EMBL/GenBank/DDBJ databases">
        <authorList>
            <person name="McCorrison J."/>
            <person name="Sanka R."/>
            <person name="Torralba M."/>
            <person name="Gillis M."/>
            <person name="Haft D.H."/>
            <person name="Methe B."/>
            <person name="Sutton G."/>
            <person name="Nelson K.E."/>
        </authorList>
    </citation>
    <scope>NUCLEOTIDE SEQUENCE [LARGE SCALE GENOMIC DNA]</scope>
    <source>
        <strain evidence="9 10">DNF00314</strain>
    </source>
</reference>
<dbReference type="eggNOG" id="COG1897">
    <property type="taxonomic scope" value="Bacteria"/>
</dbReference>
<evidence type="ECO:0000256" key="3">
    <source>
        <dbReference type="ARBA" id="ARBA00022679"/>
    </source>
</evidence>